<gene>
    <name evidence="1" type="ORF">OG563_10395</name>
</gene>
<dbReference type="InterPro" id="IPR012349">
    <property type="entry name" value="Split_barrel_FMN-bd"/>
</dbReference>
<organism evidence="1 2">
    <name type="scientific">Nocardia vinacea</name>
    <dbReference type="NCBI Taxonomy" id="96468"/>
    <lineage>
        <taxon>Bacteria</taxon>
        <taxon>Bacillati</taxon>
        <taxon>Actinomycetota</taxon>
        <taxon>Actinomycetes</taxon>
        <taxon>Mycobacteriales</taxon>
        <taxon>Nocardiaceae</taxon>
        <taxon>Nocardia</taxon>
    </lineage>
</organism>
<name>A0ABZ1Z3B3_9NOCA</name>
<proteinExistence type="predicted"/>
<keyword evidence="2" id="KW-1185">Reference proteome</keyword>
<evidence type="ECO:0000313" key="1">
    <source>
        <dbReference type="EMBL" id="WUV48561.1"/>
    </source>
</evidence>
<dbReference type="EMBL" id="CP109441">
    <property type="protein sequence ID" value="WUV48561.1"/>
    <property type="molecule type" value="Genomic_DNA"/>
</dbReference>
<protein>
    <recommendedName>
        <fullName evidence="3">DUF385 domain-containing protein</fullName>
    </recommendedName>
</protein>
<evidence type="ECO:0000313" key="2">
    <source>
        <dbReference type="Proteomes" id="UP001432062"/>
    </source>
</evidence>
<dbReference type="Proteomes" id="UP001432062">
    <property type="component" value="Chromosome"/>
</dbReference>
<dbReference type="Gene3D" id="2.30.110.10">
    <property type="entry name" value="Electron Transport, Fmn-binding Protein, Chain A"/>
    <property type="match status" value="1"/>
</dbReference>
<evidence type="ECO:0008006" key="3">
    <source>
        <dbReference type="Google" id="ProtNLM"/>
    </source>
</evidence>
<dbReference type="RefSeq" id="WP_329412953.1">
    <property type="nucleotide sequence ID" value="NZ_CP109441.1"/>
</dbReference>
<accession>A0ABZ1Z3B3</accession>
<reference evidence="1" key="1">
    <citation type="submission" date="2022-10" db="EMBL/GenBank/DDBJ databases">
        <title>The complete genomes of actinobacterial strains from the NBC collection.</title>
        <authorList>
            <person name="Joergensen T.S."/>
            <person name="Alvarez Arevalo M."/>
            <person name="Sterndorff E.B."/>
            <person name="Faurdal D."/>
            <person name="Vuksanovic O."/>
            <person name="Mourched A.-S."/>
            <person name="Charusanti P."/>
            <person name="Shaw S."/>
            <person name="Blin K."/>
            <person name="Weber T."/>
        </authorList>
    </citation>
    <scope>NUCLEOTIDE SEQUENCE</scope>
    <source>
        <strain evidence="1">NBC_01482</strain>
    </source>
</reference>
<sequence>MNAKSFVNGFNSVTLTLTNAPLVGSLMRKSFVEISYVGRRSGKTFSTPVNYRRSGDSIVIGVAFPDRKSWWRNFTDEGGPITLHLEGGDRRGHALASRDERGRVTVRVRLDDSIQ</sequence>